<feature type="domain" description="Carbohydrate kinase PfkB" evidence="5">
    <location>
        <begin position="41"/>
        <end position="334"/>
    </location>
</feature>
<dbReference type="AlphaFoldDB" id="A0A917K2Z8"/>
<dbReference type="GO" id="GO:0016301">
    <property type="term" value="F:kinase activity"/>
    <property type="evidence" value="ECO:0007669"/>
    <property type="project" value="UniProtKB-KW"/>
</dbReference>
<dbReference type="PANTHER" id="PTHR43320">
    <property type="entry name" value="SUGAR KINASE"/>
    <property type="match status" value="1"/>
</dbReference>
<reference evidence="6" key="2">
    <citation type="submission" date="2020-09" db="EMBL/GenBank/DDBJ databases">
        <authorList>
            <person name="Sun Q."/>
            <person name="Ohkuma M."/>
        </authorList>
    </citation>
    <scope>NUCLEOTIDE SEQUENCE</scope>
    <source>
        <strain evidence="6">JCM 3086</strain>
    </source>
</reference>
<protein>
    <submittedName>
        <fullName evidence="6">Carbohydrate kinase</fullName>
    </submittedName>
</protein>
<keyword evidence="3 6" id="KW-0418">Kinase</keyword>
<evidence type="ECO:0000256" key="3">
    <source>
        <dbReference type="ARBA" id="ARBA00022777"/>
    </source>
</evidence>
<evidence type="ECO:0000256" key="4">
    <source>
        <dbReference type="SAM" id="MobiDB-lite"/>
    </source>
</evidence>
<evidence type="ECO:0000313" key="7">
    <source>
        <dbReference type="Proteomes" id="UP000657574"/>
    </source>
</evidence>
<dbReference type="Proteomes" id="UP000657574">
    <property type="component" value="Unassembled WGS sequence"/>
</dbReference>
<dbReference type="CDD" id="cd01166">
    <property type="entry name" value="KdgK"/>
    <property type="match status" value="1"/>
</dbReference>
<dbReference type="PANTHER" id="PTHR43320:SF2">
    <property type="entry name" value="2-DEHYDRO-3-DEOXYGLUCONOKINASE_2-DEHYDRO-3-DEOXYGALACTONOKINASE"/>
    <property type="match status" value="1"/>
</dbReference>
<dbReference type="InterPro" id="IPR029056">
    <property type="entry name" value="Ribokinase-like"/>
</dbReference>
<dbReference type="InterPro" id="IPR052700">
    <property type="entry name" value="Carb_kinase_PfkB-like"/>
</dbReference>
<keyword evidence="2" id="KW-0808">Transferase</keyword>
<evidence type="ECO:0000313" key="6">
    <source>
        <dbReference type="EMBL" id="GGI95814.1"/>
    </source>
</evidence>
<name>A0A917K2Z8_9ACTN</name>
<organism evidence="6 7">
    <name type="scientific">Streptomyces brasiliensis</name>
    <dbReference type="NCBI Taxonomy" id="1954"/>
    <lineage>
        <taxon>Bacteria</taxon>
        <taxon>Bacillati</taxon>
        <taxon>Actinomycetota</taxon>
        <taxon>Actinomycetes</taxon>
        <taxon>Kitasatosporales</taxon>
        <taxon>Streptomycetaceae</taxon>
        <taxon>Streptomyces</taxon>
    </lineage>
</organism>
<dbReference type="InterPro" id="IPR011611">
    <property type="entry name" value="PfkB_dom"/>
</dbReference>
<evidence type="ECO:0000256" key="2">
    <source>
        <dbReference type="ARBA" id="ARBA00022679"/>
    </source>
</evidence>
<gene>
    <name evidence="6" type="ORF">GCM10010121_002780</name>
</gene>
<comment type="caution">
    <text evidence="6">The sequence shown here is derived from an EMBL/GenBank/DDBJ whole genome shotgun (WGS) entry which is preliminary data.</text>
</comment>
<feature type="region of interest" description="Disordered" evidence="4">
    <location>
        <begin position="1"/>
        <end position="36"/>
    </location>
</feature>
<keyword evidence="7" id="KW-1185">Reference proteome</keyword>
<dbReference type="SUPFAM" id="SSF53613">
    <property type="entry name" value="Ribokinase-like"/>
    <property type="match status" value="1"/>
</dbReference>
<reference evidence="6" key="1">
    <citation type="journal article" date="2014" name="Int. J. Syst. Evol. Microbiol.">
        <title>Complete genome sequence of Corynebacterium casei LMG S-19264T (=DSM 44701T), isolated from a smear-ripened cheese.</title>
        <authorList>
            <consortium name="US DOE Joint Genome Institute (JGI-PGF)"/>
            <person name="Walter F."/>
            <person name="Albersmeier A."/>
            <person name="Kalinowski J."/>
            <person name="Ruckert C."/>
        </authorList>
    </citation>
    <scope>NUCLEOTIDE SEQUENCE</scope>
    <source>
        <strain evidence="6">JCM 3086</strain>
    </source>
</reference>
<sequence>MSASRSAGDGGERTSASRPVTGEPVGAAEATVSWPPADGPVVCVGETMAALAPEPPDSLETGESLRVSVAGAESNVAMYLADLGRAAVWLSVLGDDPFGRRVRAAVAATGVDVSGVRHDPGRPTGLLIKDPGPTGTRVHYYRRGSAASALGPGILDDPAVTSAAVLHLTGVTAALSPSCRELVERALATPPGERSYAVSFDVNHRPALWPEGTAPAVLRDVADRADITFVGLDEAQRLWGDELDAGGVRKTLPGPRLLVVKDGGRAATVFGEAGEVTVPALRTEVVEPVGAGDAFAAGFLAGLLRDGDLPRALRLGHITAASALKVTGDHGPLPDPATLERLLGLTSREWAEHA</sequence>
<evidence type="ECO:0000256" key="1">
    <source>
        <dbReference type="ARBA" id="ARBA00010688"/>
    </source>
</evidence>
<comment type="similarity">
    <text evidence="1">Belongs to the carbohydrate kinase PfkB family.</text>
</comment>
<dbReference type="Pfam" id="PF00294">
    <property type="entry name" value="PfkB"/>
    <property type="match status" value="1"/>
</dbReference>
<accession>A0A917K2Z8</accession>
<evidence type="ECO:0000259" key="5">
    <source>
        <dbReference type="Pfam" id="PF00294"/>
    </source>
</evidence>
<dbReference type="Gene3D" id="3.40.1190.20">
    <property type="match status" value="1"/>
</dbReference>
<dbReference type="EMBL" id="BMQA01000001">
    <property type="protein sequence ID" value="GGI95814.1"/>
    <property type="molecule type" value="Genomic_DNA"/>
</dbReference>
<proteinExistence type="inferred from homology"/>